<accession>Q6H7R4</accession>
<organism evidence="2 3">
    <name type="scientific">Oryza sativa subsp. japonica</name>
    <name type="common">Rice</name>
    <dbReference type="NCBI Taxonomy" id="39947"/>
    <lineage>
        <taxon>Eukaryota</taxon>
        <taxon>Viridiplantae</taxon>
        <taxon>Streptophyta</taxon>
        <taxon>Embryophyta</taxon>
        <taxon>Tracheophyta</taxon>
        <taxon>Spermatophyta</taxon>
        <taxon>Magnoliopsida</taxon>
        <taxon>Liliopsida</taxon>
        <taxon>Poales</taxon>
        <taxon>Poaceae</taxon>
        <taxon>BOP clade</taxon>
        <taxon>Oryzoideae</taxon>
        <taxon>Oryzeae</taxon>
        <taxon>Oryzinae</taxon>
        <taxon>Oryza</taxon>
        <taxon>Oryza sativa</taxon>
    </lineage>
</organism>
<reference evidence="3" key="1">
    <citation type="journal article" date="2005" name="Nature">
        <title>The map-based sequence of the rice genome.</title>
        <authorList>
            <consortium name="International rice genome sequencing project (IRGSP)"/>
            <person name="Matsumoto T."/>
            <person name="Wu J."/>
            <person name="Kanamori H."/>
            <person name="Katayose Y."/>
            <person name="Fujisawa M."/>
            <person name="Namiki N."/>
            <person name="Mizuno H."/>
            <person name="Yamamoto K."/>
            <person name="Antonio B.A."/>
            <person name="Baba T."/>
            <person name="Sakata K."/>
            <person name="Nagamura Y."/>
            <person name="Aoki H."/>
            <person name="Arikawa K."/>
            <person name="Arita K."/>
            <person name="Bito T."/>
            <person name="Chiden Y."/>
            <person name="Fujitsuka N."/>
            <person name="Fukunaka R."/>
            <person name="Hamada M."/>
            <person name="Harada C."/>
            <person name="Hayashi A."/>
            <person name="Hijishita S."/>
            <person name="Honda M."/>
            <person name="Hosokawa S."/>
            <person name="Ichikawa Y."/>
            <person name="Idonuma A."/>
            <person name="Iijima M."/>
            <person name="Ikeda M."/>
            <person name="Ikeno M."/>
            <person name="Ito K."/>
            <person name="Ito S."/>
            <person name="Ito T."/>
            <person name="Ito Y."/>
            <person name="Ito Y."/>
            <person name="Iwabuchi A."/>
            <person name="Kamiya K."/>
            <person name="Karasawa W."/>
            <person name="Kurita K."/>
            <person name="Katagiri S."/>
            <person name="Kikuta A."/>
            <person name="Kobayashi H."/>
            <person name="Kobayashi N."/>
            <person name="Machita K."/>
            <person name="Maehara T."/>
            <person name="Masukawa M."/>
            <person name="Mizubayashi T."/>
            <person name="Mukai Y."/>
            <person name="Nagasaki H."/>
            <person name="Nagata Y."/>
            <person name="Naito S."/>
            <person name="Nakashima M."/>
            <person name="Nakama Y."/>
            <person name="Nakamichi Y."/>
            <person name="Nakamura M."/>
            <person name="Meguro A."/>
            <person name="Negishi M."/>
            <person name="Ohta I."/>
            <person name="Ohta T."/>
            <person name="Okamoto M."/>
            <person name="Ono N."/>
            <person name="Saji S."/>
            <person name="Sakaguchi M."/>
            <person name="Sakai K."/>
            <person name="Shibata M."/>
            <person name="Shimokawa T."/>
            <person name="Song J."/>
            <person name="Takazaki Y."/>
            <person name="Terasawa K."/>
            <person name="Tsugane M."/>
            <person name="Tsuji K."/>
            <person name="Ueda S."/>
            <person name="Waki K."/>
            <person name="Yamagata H."/>
            <person name="Yamamoto M."/>
            <person name="Yamamoto S."/>
            <person name="Yamane H."/>
            <person name="Yoshiki S."/>
            <person name="Yoshihara R."/>
            <person name="Yukawa K."/>
            <person name="Zhong H."/>
            <person name="Yano M."/>
            <person name="Yuan Q."/>
            <person name="Ouyang S."/>
            <person name="Liu J."/>
            <person name="Jones K.M."/>
            <person name="Gansberger K."/>
            <person name="Moffat K."/>
            <person name="Hill J."/>
            <person name="Bera J."/>
            <person name="Fadrosh D."/>
            <person name="Jin S."/>
            <person name="Johri S."/>
            <person name="Kim M."/>
            <person name="Overton L."/>
            <person name="Reardon M."/>
            <person name="Tsitrin T."/>
            <person name="Vuong H."/>
            <person name="Weaver B."/>
            <person name="Ciecko A."/>
            <person name="Tallon L."/>
            <person name="Jackson J."/>
            <person name="Pai G."/>
            <person name="Aken S.V."/>
            <person name="Utterback T."/>
            <person name="Reidmuller S."/>
            <person name="Feldblyum T."/>
            <person name="Hsiao J."/>
            <person name="Zismann V."/>
            <person name="Iobst S."/>
            <person name="de Vazeille A.R."/>
            <person name="Buell C.R."/>
            <person name="Ying K."/>
            <person name="Li Y."/>
            <person name="Lu T."/>
            <person name="Huang Y."/>
            <person name="Zhao Q."/>
            <person name="Feng Q."/>
            <person name="Zhang L."/>
            <person name="Zhu J."/>
            <person name="Weng Q."/>
            <person name="Mu J."/>
            <person name="Lu Y."/>
            <person name="Fan D."/>
            <person name="Liu Y."/>
            <person name="Guan J."/>
            <person name="Zhang Y."/>
            <person name="Yu S."/>
            <person name="Liu X."/>
            <person name="Zhang Y."/>
            <person name="Hong G."/>
            <person name="Han B."/>
            <person name="Choisne N."/>
            <person name="Demange N."/>
            <person name="Orjeda G."/>
            <person name="Samain S."/>
            <person name="Cattolico L."/>
            <person name="Pelletier E."/>
            <person name="Couloux A."/>
            <person name="Segurens B."/>
            <person name="Wincker P."/>
            <person name="D'Hont A."/>
            <person name="Scarpelli C."/>
            <person name="Weissenbach J."/>
            <person name="Salanoubat M."/>
            <person name="Quetier F."/>
            <person name="Yu Y."/>
            <person name="Kim H.R."/>
            <person name="Rambo T."/>
            <person name="Currie J."/>
            <person name="Collura K."/>
            <person name="Luo M."/>
            <person name="Yang T."/>
            <person name="Ammiraju J.S.S."/>
            <person name="Engler F."/>
            <person name="Soderlund C."/>
            <person name="Wing R.A."/>
            <person name="Palmer L.E."/>
            <person name="de la Bastide M."/>
            <person name="Spiegel L."/>
            <person name="Nascimento L."/>
            <person name="Zutavern T."/>
            <person name="O'Shaughnessy A."/>
            <person name="Dike S."/>
            <person name="Dedhia N."/>
            <person name="Preston R."/>
            <person name="Balija V."/>
            <person name="McCombie W.R."/>
            <person name="Chow T."/>
            <person name="Chen H."/>
            <person name="Chung M."/>
            <person name="Chen C."/>
            <person name="Shaw J."/>
            <person name="Wu H."/>
            <person name="Hsiao K."/>
            <person name="Chao Y."/>
            <person name="Chu M."/>
            <person name="Cheng C."/>
            <person name="Hour A."/>
            <person name="Lee P."/>
            <person name="Lin S."/>
            <person name="Lin Y."/>
            <person name="Liou J."/>
            <person name="Liu S."/>
            <person name="Hsing Y."/>
            <person name="Raghuvanshi S."/>
            <person name="Mohanty A."/>
            <person name="Bharti A.K."/>
            <person name="Gaur A."/>
            <person name="Gupta V."/>
            <person name="Kumar D."/>
            <person name="Ravi V."/>
            <person name="Vij S."/>
            <person name="Kapur A."/>
            <person name="Khurana P."/>
            <person name="Khurana P."/>
            <person name="Khurana J.P."/>
            <person name="Tyagi A.K."/>
            <person name="Gaikwad K."/>
            <person name="Singh A."/>
            <person name="Dalal V."/>
            <person name="Srivastava S."/>
            <person name="Dixit A."/>
            <person name="Pal A.K."/>
            <person name="Ghazi I.A."/>
            <person name="Yadav M."/>
            <person name="Pandit A."/>
            <person name="Bhargava A."/>
            <person name="Sureshbabu K."/>
            <person name="Batra K."/>
            <person name="Sharma T.R."/>
            <person name="Mohapatra T."/>
            <person name="Singh N.K."/>
            <person name="Messing J."/>
            <person name="Nelson A.B."/>
            <person name="Fuks G."/>
            <person name="Kavchok S."/>
            <person name="Keizer G."/>
            <person name="Linton E."/>
            <person name="Llaca V."/>
            <person name="Song R."/>
            <person name="Tanyolac B."/>
            <person name="Young S."/>
            <person name="Ho-Il K."/>
            <person name="Hahn J.H."/>
            <person name="Sangsakoo G."/>
            <person name="Vanavichit A."/>
            <person name="de Mattos Luiz.A.T."/>
            <person name="Zimmer P.D."/>
            <person name="Malone G."/>
            <person name="Dellagostin O."/>
            <person name="de Oliveira A.C."/>
            <person name="Bevan M."/>
            <person name="Bancroft I."/>
            <person name="Minx P."/>
            <person name="Cordum H."/>
            <person name="Wilson R."/>
            <person name="Cheng Z."/>
            <person name="Jin W."/>
            <person name="Jiang J."/>
            <person name="Leong S.A."/>
            <person name="Iwama H."/>
            <person name="Gojobori T."/>
            <person name="Itoh T."/>
            <person name="Niimura Y."/>
            <person name="Fujii Y."/>
            <person name="Habara T."/>
            <person name="Sakai H."/>
            <person name="Sato Y."/>
            <person name="Wilson G."/>
            <person name="Kumar K."/>
            <person name="McCouch S."/>
            <person name="Juretic N."/>
            <person name="Hoen D."/>
            <person name="Wright S."/>
            <person name="Bruskiewich R."/>
            <person name="Bureau T."/>
            <person name="Miyao A."/>
            <person name="Hirochika H."/>
            <person name="Nishikawa T."/>
            <person name="Kadowaki K."/>
            <person name="Sugiura M."/>
            <person name="Burr B."/>
            <person name="Sasaki T."/>
        </authorList>
    </citation>
    <scope>NUCLEOTIDE SEQUENCE [LARGE SCALE GENOMIC DNA]</scope>
    <source>
        <strain evidence="3">cv. Nipponbare</strain>
    </source>
</reference>
<gene>
    <name evidence="2" type="primary">OJ1112_G03.17</name>
</gene>
<evidence type="ECO:0000313" key="3">
    <source>
        <dbReference type="Proteomes" id="UP000000763"/>
    </source>
</evidence>
<feature type="region of interest" description="Disordered" evidence="1">
    <location>
        <begin position="240"/>
        <end position="281"/>
    </location>
</feature>
<dbReference type="EMBL" id="AP004133">
    <property type="protein sequence ID" value="BAD25235.1"/>
    <property type="molecule type" value="Genomic_DNA"/>
</dbReference>
<reference evidence="3" key="2">
    <citation type="journal article" date="2008" name="Nucleic Acids Res.">
        <title>The rice annotation project database (RAP-DB): 2008 update.</title>
        <authorList>
            <consortium name="The rice annotation project (RAP)"/>
        </authorList>
    </citation>
    <scope>GENOME REANNOTATION</scope>
    <source>
        <strain evidence="3">cv. Nipponbare</strain>
    </source>
</reference>
<name>Q6H7R4_ORYSJ</name>
<feature type="compositionally biased region" description="Basic and acidic residues" evidence="1">
    <location>
        <begin position="265"/>
        <end position="275"/>
    </location>
</feature>
<evidence type="ECO:0000313" key="2">
    <source>
        <dbReference type="EMBL" id="BAD25235.1"/>
    </source>
</evidence>
<dbReference type="AlphaFoldDB" id="Q6H7R4"/>
<feature type="compositionally biased region" description="Low complexity" evidence="1">
    <location>
        <begin position="64"/>
        <end position="74"/>
    </location>
</feature>
<feature type="region of interest" description="Disordered" evidence="1">
    <location>
        <begin position="30"/>
        <end position="86"/>
    </location>
</feature>
<proteinExistence type="predicted"/>
<feature type="compositionally biased region" description="Pro residues" evidence="1">
    <location>
        <begin position="75"/>
        <end position="84"/>
    </location>
</feature>
<dbReference type="Proteomes" id="UP000000763">
    <property type="component" value="Chromosome 2"/>
</dbReference>
<sequence length="281" mass="30425">MNARLKFRKRRKNKENSELTVVVIQRADTRTPTTTTKKKRKMAVVTGDDDELPPLHHRRPSGKTAAAEAIAAPPTRRPPAPPSPSSAFSIVDAVRALFAAASSARSASGWLEGASTCANEFVLVFVSRHYVDVGMLITVLDLSPVSPSTAQEFSVWFNPSDDAGTEHEESSGLYEKDKPFYAEGSLLPPFTGDSRLAGNATRAIGARPHRKLVVGNWGYWIDGEGNARHAGSLLELRVGDAPDMDSGGHPEAAGALRGRGAPVPRIHDTRRRFESFDSDTE</sequence>
<evidence type="ECO:0000256" key="1">
    <source>
        <dbReference type="SAM" id="MobiDB-lite"/>
    </source>
</evidence>
<protein>
    <submittedName>
        <fullName evidence="2">Uncharacterized protein</fullName>
    </submittedName>
</protein>